<proteinExistence type="predicted"/>
<evidence type="ECO:0000313" key="2">
    <source>
        <dbReference type="EMBL" id="GER43074.1"/>
    </source>
</evidence>
<name>A0A5A7QDC7_STRAF</name>
<evidence type="ECO:0000313" key="3">
    <source>
        <dbReference type="Proteomes" id="UP000325081"/>
    </source>
</evidence>
<keyword evidence="2" id="KW-0808">Transferase</keyword>
<evidence type="ECO:0000256" key="1">
    <source>
        <dbReference type="SAM" id="MobiDB-lite"/>
    </source>
</evidence>
<gene>
    <name evidence="2" type="ORF">STAS_19903</name>
</gene>
<comment type="caution">
    <text evidence="2">The sequence shown here is derived from an EMBL/GenBank/DDBJ whole genome shotgun (WGS) entry which is preliminary data.</text>
</comment>
<feature type="compositionally biased region" description="Basic residues" evidence="1">
    <location>
        <begin position="93"/>
        <end position="103"/>
    </location>
</feature>
<protein>
    <submittedName>
        <fullName evidence="2">Pyridoxal phosphate (PLP)-dependent transferasessuperfamily protein</fullName>
    </submittedName>
</protein>
<dbReference type="GO" id="GO:0016740">
    <property type="term" value="F:transferase activity"/>
    <property type="evidence" value="ECO:0007669"/>
    <property type="project" value="UniProtKB-KW"/>
</dbReference>
<sequence length="103" mass="11797">MSEYHQITDTMTVKIIVIMQEAWSYHEGKTRDGGPRVGEVGAGELEVSEVAGEHDRDERDEVVRNVGQYHRQREQHLPLGLLHVDGPAPPPRLGRRRLRQRLP</sequence>
<accession>A0A5A7QDC7</accession>
<dbReference type="EMBL" id="BKCP01006515">
    <property type="protein sequence ID" value="GER43074.1"/>
    <property type="molecule type" value="Genomic_DNA"/>
</dbReference>
<reference evidence="3" key="1">
    <citation type="journal article" date="2019" name="Curr. Biol.">
        <title>Genome Sequence of Striga asiatica Provides Insight into the Evolution of Plant Parasitism.</title>
        <authorList>
            <person name="Yoshida S."/>
            <person name="Kim S."/>
            <person name="Wafula E.K."/>
            <person name="Tanskanen J."/>
            <person name="Kim Y.M."/>
            <person name="Honaas L."/>
            <person name="Yang Z."/>
            <person name="Spallek T."/>
            <person name="Conn C.E."/>
            <person name="Ichihashi Y."/>
            <person name="Cheong K."/>
            <person name="Cui S."/>
            <person name="Der J.P."/>
            <person name="Gundlach H."/>
            <person name="Jiao Y."/>
            <person name="Hori C."/>
            <person name="Ishida J.K."/>
            <person name="Kasahara H."/>
            <person name="Kiba T."/>
            <person name="Kim M.S."/>
            <person name="Koo N."/>
            <person name="Laohavisit A."/>
            <person name="Lee Y.H."/>
            <person name="Lumba S."/>
            <person name="McCourt P."/>
            <person name="Mortimer J.C."/>
            <person name="Mutuku J.M."/>
            <person name="Nomura T."/>
            <person name="Sasaki-Sekimoto Y."/>
            <person name="Seto Y."/>
            <person name="Wang Y."/>
            <person name="Wakatake T."/>
            <person name="Sakakibara H."/>
            <person name="Demura T."/>
            <person name="Yamaguchi S."/>
            <person name="Yoneyama K."/>
            <person name="Manabe R.I."/>
            <person name="Nelson D.C."/>
            <person name="Schulman A.H."/>
            <person name="Timko M.P."/>
            <person name="dePamphilis C.W."/>
            <person name="Choi D."/>
            <person name="Shirasu K."/>
        </authorList>
    </citation>
    <scope>NUCLEOTIDE SEQUENCE [LARGE SCALE GENOMIC DNA]</scope>
    <source>
        <strain evidence="3">cv. UVA1</strain>
    </source>
</reference>
<dbReference type="Proteomes" id="UP000325081">
    <property type="component" value="Unassembled WGS sequence"/>
</dbReference>
<dbReference type="AlphaFoldDB" id="A0A5A7QDC7"/>
<organism evidence="2 3">
    <name type="scientific">Striga asiatica</name>
    <name type="common">Asiatic witchweed</name>
    <name type="synonym">Buchnera asiatica</name>
    <dbReference type="NCBI Taxonomy" id="4170"/>
    <lineage>
        <taxon>Eukaryota</taxon>
        <taxon>Viridiplantae</taxon>
        <taxon>Streptophyta</taxon>
        <taxon>Embryophyta</taxon>
        <taxon>Tracheophyta</taxon>
        <taxon>Spermatophyta</taxon>
        <taxon>Magnoliopsida</taxon>
        <taxon>eudicotyledons</taxon>
        <taxon>Gunneridae</taxon>
        <taxon>Pentapetalae</taxon>
        <taxon>asterids</taxon>
        <taxon>lamiids</taxon>
        <taxon>Lamiales</taxon>
        <taxon>Orobanchaceae</taxon>
        <taxon>Buchnereae</taxon>
        <taxon>Striga</taxon>
    </lineage>
</organism>
<feature type="region of interest" description="Disordered" evidence="1">
    <location>
        <begin position="81"/>
        <end position="103"/>
    </location>
</feature>
<keyword evidence="3" id="KW-1185">Reference proteome</keyword>